<feature type="transmembrane region" description="Helical" evidence="6">
    <location>
        <begin position="359"/>
        <end position="378"/>
    </location>
</feature>
<keyword evidence="9" id="KW-1185">Reference proteome</keyword>
<dbReference type="InterPro" id="IPR036259">
    <property type="entry name" value="MFS_trans_sf"/>
</dbReference>
<feature type="domain" description="Major facilitator superfamily (MFS) profile" evidence="7">
    <location>
        <begin position="6"/>
        <end position="381"/>
    </location>
</feature>
<feature type="transmembrane region" description="Helical" evidence="6">
    <location>
        <begin position="131"/>
        <end position="153"/>
    </location>
</feature>
<dbReference type="AlphaFoldDB" id="A0A4S3PSS5"/>
<dbReference type="EMBL" id="SLUB01000014">
    <property type="protein sequence ID" value="THE12781.1"/>
    <property type="molecule type" value="Genomic_DNA"/>
</dbReference>
<name>A0A4S3PSS5_9BACI</name>
<organism evidence="8 9">
    <name type="scientific">Bacillus timonensis</name>
    <dbReference type="NCBI Taxonomy" id="1033734"/>
    <lineage>
        <taxon>Bacteria</taxon>
        <taxon>Bacillati</taxon>
        <taxon>Bacillota</taxon>
        <taxon>Bacilli</taxon>
        <taxon>Bacillales</taxon>
        <taxon>Bacillaceae</taxon>
        <taxon>Bacillus</taxon>
    </lineage>
</organism>
<dbReference type="GO" id="GO:0022857">
    <property type="term" value="F:transmembrane transporter activity"/>
    <property type="evidence" value="ECO:0007669"/>
    <property type="project" value="InterPro"/>
</dbReference>
<dbReference type="SUPFAM" id="SSF103473">
    <property type="entry name" value="MFS general substrate transporter"/>
    <property type="match status" value="1"/>
</dbReference>
<dbReference type="InterPro" id="IPR011701">
    <property type="entry name" value="MFS"/>
</dbReference>
<dbReference type="PRINTS" id="PR01035">
    <property type="entry name" value="TCRTETA"/>
</dbReference>
<accession>A0A4S3PSS5</accession>
<dbReference type="STRING" id="1033734.GCA_000285535_03269"/>
<feature type="transmembrane region" description="Helical" evidence="6">
    <location>
        <begin position="97"/>
        <end position="119"/>
    </location>
</feature>
<sequence>MDTKKALPILFAVMFLVYVGFGIIIPVIPFYAEDLGASPTELGLLMAVYSLMQFIFAPMWGRISDRIGRKPVIMIGIFGLAVSFFLMALSTELWMLFAARIIGGFLSAANMPTVMAYAADITSEEDRGKGMGVIGASIGLGFIFGPAIGGIFSKTDLQMPFYIAGTLSLLTFFLVMFVLKESLPKEERHQTDRKRTGLLKAVNGPESVLFFLSLFITLSLSGLEATFAYFAAEKAGLGTTELGYIFMIMGLAGAIVQGGLVGRLTKRFGEGFVIQIGIFVSAIGFFLILFTKNFLTAAIFLTVFGVGNGVIRPAVSALLTKRTKTGHGSVTGLLSSFDSLGRILGPILGGLLYSVSVGLPYISGIILSAIAYILFKIYTVKTNKG</sequence>
<feature type="transmembrane region" description="Helical" evidence="6">
    <location>
        <begin position="297"/>
        <end position="319"/>
    </location>
</feature>
<evidence type="ECO:0000259" key="7">
    <source>
        <dbReference type="PROSITE" id="PS50850"/>
    </source>
</evidence>
<evidence type="ECO:0000313" key="8">
    <source>
        <dbReference type="EMBL" id="THE12781.1"/>
    </source>
</evidence>
<proteinExistence type="predicted"/>
<dbReference type="Pfam" id="PF07690">
    <property type="entry name" value="MFS_1"/>
    <property type="match status" value="1"/>
</dbReference>
<reference evidence="8 9" key="1">
    <citation type="journal article" date="2019" name="Indoor Air">
        <title>Impacts of indoor surface finishes on bacterial viability.</title>
        <authorList>
            <person name="Hu J."/>
            <person name="Maamar S.B."/>
            <person name="Glawe A.J."/>
            <person name="Gottel N."/>
            <person name="Gilbert J.A."/>
            <person name="Hartmann E.M."/>
        </authorList>
    </citation>
    <scope>NUCLEOTIDE SEQUENCE [LARGE SCALE GENOMIC DNA]</scope>
    <source>
        <strain evidence="8 9">AF060A6</strain>
    </source>
</reference>
<dbReference type="Proteomes" id="UP000306477">
    <property type="component" value="Unassembled WGS sequence"/>
</dbReference>
<gene>
    <name evidence="8" type="ORF">E1I69_10335</name>
</gene>
<evidence type="ECO:0000256" key="5">
    <source>
        <dbReference type="ARBA" id="ARBA00023136"/>
    </source>
</evidence>
<keyword evidence="4 6" id="KW-1133">Transmembrane helix</keyword>
<feature type="transmembrane region" description="Helical" evidence="6">
    <location>
        <begin position="242"/>
        <end position="260"/>
    </location>
</feature>
<comment type="subcellular location">
    <subcellularLocation>
        <location evidence="1">Cell membrane</location>
        <topology evidence="1">Multi-pass membrane protein</topology>
    </subcellularLocation>
</comment>
<keyword evidence="3 6" id="KW-0812">Transmembrane</keyword>
<dbReference type="GO" id="GO:0005886">
    <property type="term" value="C:plasma membrane"/>
    <property type="evidence" value="ECO:0007669"/>
    <property type="project" value="UniProtKB-SubCell"/>
</dbReference>
<dbReference type="RefSeq" id="WP_136379531.1">
    <property type="nucleotide sequence ID" value="NZ_SLUB01000014.1"/>
</dbReference>
<keyword evidence="5 6" id="KW-0472">Membrane</keyword>
<feature type="transmembrane region" description="Helical" evidence="6">
    <location>
        <begin position="159"/>
        <end position="179"/>
    </location>
</feature>
<dbReference type="InterPro" id="IPR001958">
    <property type="entry name" value="Tet-R_TetA/multi-R_MdtG-like"/>
</dbReference>
<dbReference type="InterPro" id="IPR020846">
    <property type="entry name" value="MFS_dom"/>
</dbReference>
<comment type="caution">
    <text evidence="8">The sequence shown here is derived from an EMBL/GenBank/DDBJ whole genome shotgun (WGS) entry which is preliminary data.</text>
</comment>
<dbReference type="OrthoDB" id="9793283at2"/>
<dbReference type="PANTHER" id="PTHR23504:SF115">
    <property type="entry name" value="MULTIDRUG RESISTANCE PROTEIN 2"/>
    <property type="match status" value="1"/>
</dbReference>
<evidence type="ECO:0000256" key="3">
    <source>
        <dbReference type="ARBA" id="ARBA00022692"/>
    </source>
</evidence>
<feature type="transmembrane region" description="Helical" evidence="6">
    <location>
        <begin position="7"/>
        <end position="30"/>
    </location>
</feature>
<evidence type="ECO:0000256" key="2">
    <source>
        <dbReference type="ARBA" id="ARBA00022448"/>
    </source>
</evidence>
<dbReference type="PANTHER" id="PTHR23504">
    <property type="entry name" value="MAJOR FACILITATOR SUPERFAMILY DOMAIN-CONTAINING PROTEIN 10"/>
    <property type="match status" value="1"/>
</dbReference>
<evidence type="ECO:0000256" key="4">
    <source>
        <dbReference type="ARBA" id="ARBA00022989"/>
    </source>
</evidence>
<evidence type="ECO:0000256" key="1">
    <source>
        <dbReference type="ARBA" id="ARBA00004651"/>
    </source>
</evidence>
<keyword evidence="2" id="KW-0813">Transport</keyword>
<dbReference type="PROSITE" id="PS50850">
    <property type="entry name" value="MFS"/>
    <property type="match status" value="1"/>
</dbReference>
<protein>
    <submittedName>
        <fullName evidence="8">MFS transporter</fullName>
    </submittedName>
</protein>
<evidence type="ECO:0000313" key="9">
    <source>
        <dbReference type="Proteomes" id="UP000306477"/>
    </source>
</evidence>
<feature type="transmembrane region" description="Helical" evidence="6">
    <location>
        <begin position="72"/>
        <end position="91"/>
    </location>
</feature>
<feature type="transmembrane region" description="Helical" evidence="6">
    <location>
        <begin position="272"/>
        <end position="291"/>
    </location>
</feature>
<evidence type="ECO:0000256" key="6">
    <source>
        <dbReference type="SAM" id="Phobius"/>
    </source>
</evidence>
<feature type="transmembrane region" description="Helical" evidence="6">
    <location>
        <begin position="208"/>
        <end position="230"/>
    </location>
</feature>
<dbReference type="Gene3D" id="1.20.1250.20">
    <property type="entry name" value="MFS general substrate transporter like domains"/>
    <property type="match status" value="1"/>
</dbReference>
<feature type="transmembrane region" description="Helical" evidence="6">
    <location>
        <begin position="42"/>
        <end position="60"/>
    </location>
</feature>